<gene>
    <name evidence="1" type="ORF">NX794_15480</name>
</gene>
<sequence>MPDELDLLRRANPVPADAPHFGDGPLDPHAERHLDRLLHHTPPPRRFRLPRRTAPYRTPRETPAPRRLARLRTRTGIPLPRPRPAWALAAAGAVLAATLTAVLVGPGTQPALAAPRPLTVRVHSTPVPLARMAELAAAAAQDGSPRLRKGTHVQSWSLGMADGEPPVTLPEERVVRWRADAGGTEVVVATDPRHPGRPVLTDTALDPHVVADGQVISRTTYPPSWSDAPPAATPPHTPAALRTYLGETVQPGRRTPARTLSTDELLDGVDQLLDHWTLGARESAALVRLLADSGGLRPLGEVTDRLGRRGEAYAHQGGDGHGRRMLILDPRTGAVLGMETTFTRDDPRYGVKAGDVMEYKAWMR</sequence>
<evidence type="ECO:0000313" key="1">
    <source>
        <dbReference type="EMBL" id="MCS0602600.1"/>
    </source>
</evidence>
<organism evidence="1 2">
    <name type="scientific">Streptomyces pyxinicus</name>
    <dbReference type="NCBI Taxonomy" id="2970331"/>
    <lineage>
        <taxon>Bacteria</taxon>
        <taxon>Bacillati</taxon>
        <taxon>Actinomycetota</taxon>
        <taxon>Actinomycetes</taxon>
        <taxon>Kitasatosporales</taxon>
        <taxon>Streptomycetaceae</taxon>
        <taxon>Streptomyces</taxon>
    </lineage>
</organism>
<evidence type="ECO:0000313" key="2">
    <source>
        <dbReference type="Proteomes" id="UP001205612"/>
    </source>
</evidence>
<keyword evidence="2" id="KW-1185">Reference proteome</keyword>
<dbReference type="EMBL" id="JANUGP010000010">
    <property type="protein sequence ID" value="MCS0602600.1"/>
    <property type="molecule type" value="Genomic_DNA"/>
</dbReference>
<proteinExistence type="predicted"/>
<protein>
    <submittedName>
        <fullName evidence="1">CU044_5270 family protein</fullName>
    </submittedName>
</protein>
<dbReference type="NCBIfam" id="NF038083">
    <property type="entry name" value="CU044_5270_fam"/>
    <property type="match status" value="1"/>
</dbReference>
<name>A0ABT2B2F2_9ACTN</name>
<dbReference type="Proteomes" id="UP001205612">
    <property type="component" value="Unassembled WGS sequence"/>
</dbReference>
<reference evidence="1 2" key="1">
    <citation type="submission" date="2022-08" db="EMBL/GenBank/DDBJ databases">
        <authorList>
            <person name="Somphong A."/>
            <person name="Phongsopitanun W."/>
        </authorList>
    </citation>
    <scope>NUCLEOTIDE SEQUENCE [LARGE SCALE GENOMIC DNA]</scope>
    <source>
        <strain evidence="1 2">LP11</strain>
    </source>
</reference>
<comment type="caution">
    <text evidence="1">The sequence shown here is derived from an EMBL/GenBank/DDBJ whole genome shotgun (WGS) entry which is preliminary data.</text>
</comment>
<dbReference type="InterPro" id="IPR047789">
    <property type="entry name" value="CU044_5270-like"/>
</dbReference>
<accession>A0ABT2B2F2</accession>
<dbReference type="RefSeq" id="WP_258779116.1">
    <property type="nucleotide sequence ID" value="NZ_JANUGP010000010.1"/>
</dbReference>